<keyword evidence="12 18" id="KW-1133">Transmembrane helix</keyword>
<evidence type="ECO:0000256" key="4">
    <source>
        <dbReference type="ARBA" id="ARBA00012944"/>
    </source>
</evidence>
<feature type="transmembrane region" description="Helical" evidence="18">
    <location>
        <begin position="7"/>
        <end position="24"/>
    </location>
</feature>
<keyword evidence="10 18" id="KW-1278">Translocase</keyword>
<keyword evidence="16 18" id="KW-0472">Membrane</keyword>
<keyword evidence="8 18" id="KW-0812">Transmembrane</keyword>
<dbReference type="Pfam" id="PF00361">
    <property type="entry name" value="Proton_antipo_M"/>
    <property type="match status" value="1"/>
</dbReference>
<dbReference type="InterPro" id="IPR050175">
    <property type="entry name" value="Complex_I_Subunit_2"/>
</dbReference>
<dbReference type="GO" id="GO:0006120">
    <property type="term" value="P:mitochondrial electron transport, NADH to ubiquinone"/>
    <property type="evidence" value="ECO:0007669"/>
    <property type="project" value="InterPro"/>
</dbReference>
<evidence type="ECO:0000256" key="3">
    <source>
        <dbReference type="ARBA" id="ARBA00007012"/>
    </source>
</evidence>
<feature type="transmembrane region" description="Helical" evidence="18">
    <location>
        <begin position="58"/>
        <end position="77"/>
    </location>
</feature>
<evidence type="ECO:0000256" key="16">
    <source>
        <dbReference type="ARBA" id="ARBA00023136"/>
    </source>
</evidence>
<dbReference type="InterPro" id="IPR003917">
    <property type="entry name" value="NADH_UbQ_OxRdtase_chain2"/>
</dbReference>
<accession>A0A455JV37</accession>
<dbReference type="PRINTS" id="PR01436">
    <property type="entry name" value="NADHDHGNASE2"/>
</dbReference>
<dbReference type="PANTHER" id="PTHR46552">
    <property type="entry name" value="NADH-UBIQUINONE OXIDOREDUCTASE CHAIN 2"/>
    <property type="match status" value="1"/>
</dbReference>
<keyword evidence="15 18" id="KW-0496">Mitochondrion</keyword>
<keyword evidence="14 18" id="KW-0830">Ubiquinone</keyword>
<evidence type="ECO:0000259" key="19">
    <source>
        <dbReference type="Pfam" id="PF00361"/>
    </source>
</evidence>
<feature type="transmembrane region" description="Helical" evidence="18">
    <location>
        <begin position="256"/>
        <end position="276"/>
    </location>
</feature>
<dbReference type="RefSeq" id="YP_009629411.1">
    <property type="nucleotide sequence ID" value="NC_042180.1"/>
</dbReference>
<evidence type="ECO:0000256" key="11">
    <source>
        <dbReference type="ARBA" id="ARBA00022982"/>
    </source>
</evidence>
<comment type="similarity">
    <text evidence="3 18">Belongs to the complex I subunit 2 family.</text>
</comment>
<evidence type="ECO:0000256" key="18">
    <source>
        <dbReference type="RuleBase" id="RU003403"/>
    </source>
</evidence>
<dbReference type="GO" id="GO:0008137">
    <property type="term" value="F:NADH dehydrogenase (ubiquinone) activity"/>
    <property type="evidence" value="ECO:0007669"/>
    <property type="project" value="UniProtKB-EC"/>
</dbReference>
<dbReference type="GO" id="GO:0005743">
    <property type="term" value="C:mitochondrial inner membrane"/>
    <property type="evidence" value="ECO:0007669"/>
    <property type="project" value="UniProtKB-SubCell"/>
</dbReference>
<evidence type="ECO:0000256" key="17">
    <source>
        <dbReference type="ARBA" id="ARBA00049551"/>
    </source>
</evidence>
<comment type="catalytic activity">
    <reaction evidence="17 18">
        <text>a ubiquinone + NADH + 5 H(+)(in) = a ubiquinol + NAD(+) + 4 H(+)(out)</text>
        <dbReference type="Rhea" id="RHEA:29091"/>
        <dbReference type="Rhea" id="RHEA-COMP:9565"/>
        <dbReference type="Rhea" id="RHEA-COMP:9566"/>
        <dbReference type="ChEBI" id="CHEBI:15378"/>
        <dbReference type="ChEBI" id="CHEBI:16389"/>
        <dbReference type="ChEBI" id="CHEBI:17976"/>
        <dbReference type="ChEBI" id="CHEBI:57540"/>
        <dbReference type="ChEBI" id="CHEBI:57945"/>
        <dbReference type="EC" id="7.1.1.2"/>
    </reaction>
</comment>
<feature type="transmembrane region" description="Helical" evidence="18">
    <location>
        <begin position="187"/>
        <end position="205"/>
    </location>
</feature>
<keyword evidence="9 18" id="KW-0999">Mitochondrion inner membrane</keyword>
<evidence type="ECO:0000256" key="2">
    <source>
        <dbReference type="ARBA" id="ARBA00004448"/>
    </source>
</evidence>
<dbReference type="EMBL" id="MG515238">
    <property type="protein sequence ID" value="AVV32047.1"/>
    <property type="molecule type" value="Genomic_DNA"/>
</dbReference>
<evidence type="ECO:0000256" key="10">
    <source>
        <dbReference type="ARBA" id="ARBA00022967"/>
    </source>
</evidence>
<feature type="transmembrane region" description="Helical" evidence="18">
    <location>
        <begin position="129"/>
        <end position="152"/>
    </location>
</feature>
<evidence type="ECO:0000256" key="7">
    <source>
        <dbReference type="ARBA" id="ARBA00022660"/>
    </source>
</evidence>
<reference evidence="20" key="2">
    <citation type="submission" date="2019-04" db="EMBL/GenBank/DDBJ databases">
        <title>First mitogenome for the tribe Saccharosydnini (Hemiptera: Fulgoroidea: Delphacidae: Delphacinae) and a divergence time estimation for three predominant rice planthoppers.</title>
        <authorList>
            <person name="Huang Y.X."/>
            <person name="Qin D.Z."/>
        </authorList>
    </citation>
    <scope>NUCLEOTIDE SEQUENCE</scope>
</reference>
<keyword evidence="7 18" id="KW-0679">Respiratory chain</keyword>
<evidence type="ECO:0000256" key="6">
    <source>
        <dbReference type="ARBA" id="ARBA00022448"/>
    </source>
</evidence>
<evidence type="ECO:0000256" key="12">
    <source>
        <dbReference type="ARBA" id="ARBA00022989"/>
    </source>
</evidence>
<evidence type="ECO:0000256" key="14">
    <source>
        <dbReference type="ARBA" id="ARBA00023075"/>
    </source>
</evidence>
<evidence type="ECO:0000256" key="13">
    <source>
        <dbReference type="ARBA" id="ARBA00023027"/>
    </source>
</evidence>
<feature type="domain" description="NADH:quinone oxidoreductase/Mrp antiporter transmembrane" evidence="19">
    <location>
        <begin position="25"/>
        <end position="268"/>
    </location>
</feature>
<evidence type="ECO:0000256" key="1">
    <source>
        <dbReference type="ARBA" id="ARBA00003257"/>
    </source>
</evidence>
<feature type="transmembrane region" description="Helical" evidence="18">
    <location>
        <begin position="297"/>
        <end position="316"/>
    </location>
</feature>
<name>A0A455JV37_9HEMI</name>
<sequence length="318" mass="37076">MKLNMSKMIFVTVITLSSLISLSVNNWFTIWIFMETSLFMFIPLMSKNKVNDQSMKYFIIQSMSSYIFLFSIMWNSIKENNWNSMMTLSSLMIKIGMPPFHVWKPDIMKSLAWKECMLLTTLIKIPPMILINKMICMYLLILPLSMTLIVGSMSGFNQLNLKKMMAYSSIFNISWMTSSFMTSKKAMIMFLTIYSFLNISAMMFFKTNNLMFVNQIMLIPLKKKLIINLNLLSISGLPPLTGFYPKWMILNELVKSSILLTGTMILSSILSIFIYIQINTFSMSNLFFKKKNNKFFFTKNYSAPNLIILPIMLIMWTF</sequence>
<evidence type="ECO:0000256" key="8">
    <source>
        <dbReference type="ARBA" id="ARBA00022692"/>
    </source>
</evidence>
<keyword evidence="11 18" id="KW-0249">Electron transport</keyword>
<geneLocation type="mitochondrion" evidence="20"/>
<keyword evidence="6" id="KW-0813">Transport</keyword>
<dbReference type="AlphaFoldDB" id="A0A455JV37"/>
<protein>
    <recommendedName>
        <fullName evidence="5 18">NADH-ubiquinone oxidoreductase chain 2</fullName>
        <ecNumber evidence="4 18">7.1.1.2</ecNumber>
    </recommendedName>
</protein>
<evidence type="ECO:0000256" key="9">
    <source>
        <dbReference type="ARBA" id="ARBA00022792"/>
    </source>
</evidence>
<dbReference type="InterPro" id="IPR001750">
    <property type="entry name" value="ND/Mrp_TM"/>
</dbReference>
<comment type="subcellular location">
    <subcellularLocation>
        <location evidence="2 18">Mitochondrion inner membrane</location>
        <topology evidence="2 18">Multi-pass membrane protein</topology>
    </subcellularLocation>
</comment>
<dbReference type="CTD" id="4536"/>
<comment type="function">
    <text evidence="18">Core subunit of the mitochondrial membrane respiratory chain NADH dehydrogenase (Complex I) which catalyzes electron transfer from NADH through the respiratory chain, using ubiquinone as an electron acceptor. Essential for the catalytic activity and assembly of complex I.</text>
</comment>
<organism evidence="20">
    <name type="scientific">Sogatella vibix</name>
    <dbReference type="NCBI Taxonomy" id="2138606"/>
    <lineage>
        <taxon>Eukaryota</taxon>
        <taxon>Metazoa</taxon>
        <taxon>Ecdysozoa</taxon>
        <taxon>Arthropoda</taxon>
        <taxon>Hexapoda</taxon>
        <taxon>Insecta</taxon>
        <taxon>Pterygota</taxon>
        <taxon>Neoptera</taxon>
        <taxon>Paraneoptera</taxon>
        <taxon>Hemiptera</taxon>
        <taxon>Auchenorrhyncha</taxon>
        <taxon>Fulgoroidea</taxon>
        <taxon>Delphacidae</taxon>
        <taxon>Delphacinae</taxon>
        <taxon>Sogatella</taxon>
    </lineage>
</organism>
<dbReference type="GeneID" id="40139662"/>
<gene>
    <name evidence="20" type="primary">ND2</name>
</gene>
<feature type="transmembrane region" description="Helical" evidence="18">
    <location>
        <begin position="225"/>
        <end position="244"/>
    </location>
</feature>
<evidence type="ECO:0000256" key="15">
    <source>
        <dbReference type="ARBA" id="ARBA00023128"/>
    </source>
</evidence>
<dbReference type="PANTHER" id="PTHR46552:SF1">
    <property type="entry name" value="NADH-UBIQUINONE OXIDOREDUCTASE CHAIN 2"/>
    <property type="match status" value="1"/>
</dbReference>
<evidence type="ECO:0000256" key="5">
    <source>
        <dbReference type="ARBA" id="ARBA00021008"/>
    </source>
</evidence>
<keyword evidence="13 18" id="KW-0520">NAD</keyword>
<dbReference type="EC" id="7.1.1.2" evidence="4 18"/>
<proteinExistence type="inferred from homology"/>
<evidence type="ECO:0000313" key="20">
    <source>
        <dbReference type="EMBL" id="AVV32047.1"/>
    </source>
</evidence>
<reference evidence="20" key="1">
    <citation type="submission" date="2017-11" db="EMBL/GenBank/DDBJ databases">
        <authorList>
            <person name="Huang Y."/>
            <person name="Qin D."/>
        </authorList>
    </citation>
    <scope>NUCLEOTIDE SEQUENCE</scope>
</reference>
<comment type="function">
    <text evidence="1">Core subunit of the mitochondrial membrane respiratory chain NADH dehydrogenase (Complex I) that is believed to belong to the minimal assembly required for catalysis. Complex I functions in the transfer of electrons from NADH to the respiratory chain. The immediate electron acceptor for the enzyme is believed to be ubiquinone.</text>
</comment>